<keyword evidence="2 5" id="KW-0812">Transmembrane</keyword>
<keyword evidence="3 5" id="KW-1133">Transmembrane helix</keyword>
<accession>A0A9D4LTX8</accession>
<reference evidence="6" key="2">
    <citation type="submission" date="2020-11" db="EMBL/GenBank/DDBJ databases">
        <authorList>
            <person name="McCartney M.A."/>
            <person name="Auch B."/>
            <person name="Kono T."/>
            <person name="Mallez S."/>
            <person name="Becker A."/>
            <person name="Gohl D.M."/>
            <person name="Silverstein K.A.T."/>
            <person name="Koren S."/>
            <person name="Bechman K.B."/>
            <person name="Herman A."/>
            <person name="Abrahante J.E."/>
            <person name="Garbe J."/>
        </authorList>
    </citation>
    <scope>NUCLEOTIDE SEQUENCE</scope>
    <source>
        <strain evidence="6">Duluth1</strain>
        <tissue evidence="6">Whole animal</tissue>
    </source>
</reference>
<feature type="transmembrane region" description="Helical" evidence="5">
    <location>
        <begin position="127"/>
        <end position="152"/>
    </location>
</feature>
<evidence type="ECO:0000256" key="1">
    <source>
        <dbReference type="ARBA" id="ARBA00004141"/>
    </source>
</evidence>
<organism evidence="6 7">
    <name type="scientific">Dreissena polymorpha</name>
    <name type="common">Zebra mussel</name>
    <name type="synonym">Mytilus polymorpha</name>
    <dbReference type="NCBI Taxonomy" id="45954"/>
    <lineage>
        <taxon>Eukaryota</taxon>
        <taxon>Metazoa</taxon>
        <taxon>Spiralia</taxon>
        <taxon>Lophotrochozoa</taxon>
        <taxon>Mollusca</taxon>
        <taxon>Bivalvia</taxon>
        <taxon>Autobranchia</taxon>
        <taxon>Heteroconchia</taxon>
        <taxon>Euheterodonta</taxon>
        <taxon>Imparidentia</taxon>
        <taxon>Neoheterodontei</taxon>
        <taxon>Myida</taxon>
        <taxon>Dreissenoidea</taxon>
        <taxon>Dreissenidae</taxon>
        <taxon>Dreissena</taxon>
    </lineage>
</organism>
<keyword evidence="4 5" id="KW-0472">Membrane</keyword>
<gene>
    <name evidence="6" type="ORF">DPMN_026699</name>
</gene>
<feature type="transmembrane region" description="Helical" evidence="5">
    <location>
        <begin position="220"/>
        <end position="237"/>
    </location>
</feature>
<evidence type="ECO:0000256" key="4">
    <source>
        <dbReference type="ARBA" id="ARBA00023136"/>
    </source>
</evidence>
<comment type="caution">
    <text evidence="6">The sequence shown here is derived from an EMBL/GenBank/DDBJ whole genome shotgun (WGS) entry which is preliminary data.</text>
</comment>
<dbReference type="InterPro" id="IPR001708">
    <property type="entry name" value="YidC/ALB3/OXA1/COX18"/>
</dbReference>
<dbReference type="GO" id="GO:0032979">
    <property type="term" value="P:protein insertion into mitochondrial inner membrane from matrix"/>
    <property type="evidence" value="ECO:0007669"/>
    <property type="project" value="TreeGrafter"/>
</dbReference>
<name>A0A9D4LTX8_DREPO</name>
<dbReference type="GO" id="GO:0032977">
    <property type="term" value="F:membrane insertase activity"/>
    <property type="evidence" value="ECO:0007669"/>
    <property type="project" value="InterPro"/>
</dbReference>
<keyword evidence="7" id="KW-1185">Reference proteome</keyword>
<sequence>MNILRLRALSSVSCFPANLCTNGVQKVFSTVGLPSYRKYSCLCVHVEHTFLRQYRHEEKFGTLHPVLATCVRSYSKDVNNNGISNPTFPTGPPVERAPVSNDYEYTLTNMLVEGMSAFLNSVHDFTGLNWCAVIALAVVPIRLLTSYVLLYYSYRNEVKVIKNQDKIFSPENIKKIDKEYTASKNKMTTPHEREIAVGRLAHKQLQELNKETKCSSMKSIAYNILPLPVWMGFSFAIRNLMGFTSMRQSDSMMGYTSIWESKSIEVIPDLSTQGVLWFQNLAVMDPFHVLPMIAGLGFIMTNRILSLSRPVQKVDRYHPAFLSYIRMKMITRFFDAWSLFFIYITWNVMSGVTYYWALSAFTAVLSRLLLMHPKLMKTLLSKEDYQFGVERKMLLERPYHIMWVNFRARWTGEQKIYMELPDNKRRRT</sequence>
<protein>
    <submittedName>
        <fullName evidence="6">Uncharacterized protein</fullName>
    </submittedName>
</protein>
<dbReference type="GO" id="GO:0005743">
    <property type="term" value="C:mitochondrial inner membrane"/>
    <property type="evidence" value="ECO:0007669"/>
    <property type="project" value="TreeGrafter"/>
</dbReference>
<dbReference type="Proteomes" id="UP000828390">
    <property type="component" value="Unassembled WGS sequence"/>
</dbReference>
<evidence type="ECO:0000256" key="2">
    <source>
        <dbReference type="ARBA" id="ARBA00022692"/>
    </source>
</evidence>
<reference evidence="6" key="1">
    <citation type="journal article" date="2019" name="bioRxiv">
        <title>The Genome of the Zebra Mussel, Dreissena polymorpha: A Resource for Invasive Species Research.</title>
        <authorList>
            <person name="McCartney M.A."/>
            <person name="Auch B."/>
            <person name="Kono T."/>
            <person name="Mallez S."/>
            <person name="Zhang Y."/>
            <person name="Obille A."/>
            <person name="Becker A."/>
            <person name="Abrahante J.E."/>
            <person name="Garbe J."/>
            <person name="Badalamenti J.P."/>
            <person name="Herman A."/>
            <person name="Mangelson H."/>
            <person name="Liachko I."/>
            <person name="Sullivan S."/>
            <person name="Sone E.D."/>
            <person name="Koren S."/>
            <person name="Silverstein K.A.T."/>
            <person name="Beckman K.B."/>
            <person name="Gohl D.M."/>
        </authorList>
    </citation>
    <scope>NUCLEOTIDE SEQUENCE</scope>
    <source>
        <strain evidence="6">Duluth1</strain>
        <tissue evidence="6">Whole animal</tissue>
    </source>
</reference>
<evidence type="ECO:0000256" key="5">
    <source>
        <dbReference type="SAM" id="Phobius"/>
    </source>
</evidence>
<dbReference type="PANTHER" id="PTHR12428">
    <property type="entry name" value="OXA1"/>
    <property type="match status" value="1"/>
</dbReference>
<dbReference type="OrthoDB" id="2148490at2759"/>
<comment type="subcellular location">
    <subcellularLocation>
        <location evidence="1">Membrane</location>
        <topology evidence="1">Multi-pass membrane protein</topology>
    </subcellularLocation>
</comment>
<evidence type="ECO:0000313" key="7">
    <source>
        <dbReference type="Proteomes" id="UP000828390"/>
    </source>
</evidence>
<evidence type="ECO:0000313" key="6">
    <source>
        <dbReference type="EMBL" id="KAH3863709.1"/>
    </source>
</evidence>
<dbReference type="EMBL" id="JAIWYP010000002">
    <property type="protein sequence ID" value="KAH3863709.1"/>
    <property type="molecule type" value="Genomic_DNA"/>
</dbReference>
<evidence type="ECO:0000256" key="3">
    <source>
        <dbReference type="ARBA" id="ARBA00022989"/>
    </source>
</evidence>
<proteinExistence type="predicted"/>
<feature type="transmembrane region" description="Helical" evidence="5">
    <location>
        <begin position="287"/>
        <end position="308"/>
    </location>
</feature>
<dbReference type="AlphaFoldDB" id="A0A9D4LTX8"/>
<dbReference type="PANTHER" id="PTHR12428:SF65">
    <property type="entry name" value="CYTOCHROME C OXIDASE ASSEMBLY PROTEIN COX18, MITOCHONDRIAL"/>
    <property type="match status" value="1"/>
</dbReference>